<dbReference type="Pfam" id="PF00089">
    <property type="entry name" value="Trypsin"/>
    <property type="match status" value="1"/>
</dbReference>
<evidence type="ECO:0000313" key="5">
    <source>
        <dbReference type="EMBL" id="MBC1178266.1"/>
    </source>
</evidence>
<reference evidence="7" key="1">
    <citation type="submission" date="2012-05" db="EMBL/GenBank/DDBJ databases">
        <title>Whole Genome Assembly of Lutzomyia longipalpis.</title>
        <authorList>
            <person name="Richards S."/>
            <person name="Qu C."/>
            <person name="Dillon R."/>
            <person name="Worley K."/>
            <person name="Scherer S."/>
            <person name="Batterton M."/>
            <person name="Taylor A."/>
            <person name="Hawes A."/>
            <person name="Hernandez B."/>
            <person name="Kovar C."/>
            <person name="Mandapat C."/>
            <person name="Pham C."/>
            <person name="Qu C."/>
            <person name="Jing C."/>
            <person name="Bess C."/>
            <person name="Bandaranaike D."/>
            <person name="Ngo D."/>
            <person name="Ongeri F."/>
            <person name="Arias F."/>
            <person name="Lara F."/>
            <person name="Weissenberger G."/>
            <person name="Kamau G."/>
            <person name="Han H."/>
            <person name="Shen H."/>
            <person name="Dinh H."/>
            <person name="Khalil I."/>
            <person name="Jones J."/>
            <person name="Shafer J."/>
            <person name="Jayaseelan J."/>
            <person name="Quiroz J."/>
            <person name="Blankenburg K."/>
            <person name="Nguyen L."/>
            <person name="Jackson L."/>
            <person name="Francisco L."/>
            <person name="Tang L.-Y."/>
            <person name="Pu L.-L."/>
            <person name="Perales L."/>
            <person name="Lorensuhewa L."/>
            <person name="Munidasa M."/>
            <person name="Coyle M."/>
            <person name="Taylor M."/>
            <person name="Puazo M."/>
            <person name="Firestine M."/>
            <person name="Scheel M."/>
            <person name="Javaid M."/>
            <person name="Wang M."/>
            <person name="Li M."/>
            <person name="Tabassum N."/>
            <person name="Saada N."/>
            <person name="Osuji N."/>
            <person name="Aqrawi P."/>
            <person name="Fu Q."/>
            <person name="Thornton R."/>
            <person name="Raj R."/>
            <person name="Goodspeed R."/>
            <person name="Mata R."/>
            <person name="Najjar R."/>
            <person name="Gubbala S."/>
            <person name="Lee S."/>
            <person name="Denson S."/>
            <person name="Patil S."/>
            <person name="Macmil S."/>
            <person name="Qi S."/>
            <person name="Matskevitch T."/>
            <person name="Palculict T."/>
            <person name="Mathew T."/>
            <person name="Vee V."/>
            <person name="Velamala V."/>
            <person name="Korchina V."/>
            <person name="Cai W."/>
            <person name="Liu W."/>
            <person name="Dai W."/>
            <person name="Zou X."/>
            <person name="Zhu Y."/>
            <person name="Zhang Y."/>
            <person name="Wu Y.-Q."/>
            <person name="Xin Y."/>
            <person name="Nazarath L."/>
            <person name="Kovar C."/>
            <person name="Han Y."/>
            <person name="Muzny D."/>
            <person name="Gibbs R."/>
        </authorList>
    </citation>
    <scope>NUCLEOTIDE SEQUENCE [LARGE SCALE GENOMIC DNA]</scope>
    <source>
        <strain evidence="7">Jacobina</strain>
    </source>
</reference>
<dbReference type="Proteomes" id="UP000092461">
    <property type="component" value="Unassembled WGS sequence"/>
</dbReference>
<dbReference type="InterPro" id="IPR001254">
    <property type="entry name" value="Trypsin_dom"/>
</dbReference>
<evidence type="ECO:0000313" key="7">
    <source>
        <dbReference type="Proteomes" id="UP000092461"/>
    </source>
</evidence>
<dbReference type="GO" id="GO:0006508">
    <property type="term" value="P:proteolysis"/>
    <property type="evidence" value="ECO:0007669"/>
    <property type="project" value="UniProtKB-KW"/>
</dbReference>
<dbReference type="VEuPathDB" id="VectorBase:LLOJ003743"/>
<comment type="similarity">
    <text evidence="2">Belongs to the peptidase S1 family. CLIP subfamily.</text>
</comment>
<feature type="chain" id="PRO_5044555301" evidence="3">
    <location>
        <begin position="17"/>
        <end position="220"/>
    </location>
</feature>
<proteinExistence type="inferred from homology"/>
<keyword evidence="5" id="KW-0378">Hydrolase</keyword>
<dbReference type="EMBL" id="AJWK01011918">
    <property type="status" value="NOT_ANNOTATED_CDS"/>
    <property type="molecule type" value="Genomic_DNA"/>
</dbReference>
<keyword evidence="1" id="KW-1015">Disulfide bond</keyword>
<evidence type="ECO:0000256" key="3">
    <source>
        <dbReference type="SAM" id="SignalP"/>
    </source>
</evidence>
<evidence type="ECO:0000256" key="1">
    <source>
        <dbReference type="ARBA" id="ARBA00023157"/>
    </source>
</evidence>
<dbReference type="InterPro" id="IPR043504">
    <property type="entry name" value="Peptidase_S1_PA_chymotrypsin"/>
</dbReference>
<dbReference type="Gene3D" id="2.40.10.10">
    <property type="entry name" value="Trypsin-like serine proteases"/>
    <property type="match status" value="2"/>
</dbReference>
<feature type="signal peptide" evidence="3">
    <location>
        <begin position="1"/>
        <end position="16"/>
    </location>
</feature>
<keyword evidence="3" id="KW-0732">Signal</keyword>
<dbReference type="SUPFAM" id="SSF50494">
    <property type="entry name" value="Trypsin-like serine proteases"/>
    <property type="match status" value="1"/>
</dbReference>
<reference evidence="6" key="3">
    <citation type="submission" date="2020-05" db="UniProtKB">
        <authorList>
            <consortium name="EnsemblMetazoa"/>
        </authorList>
    </citation>
    <scope>IDENTIFICATION</scope>
    <source>
        <strain evidence="6">Jacobina</strain>
    </source>
</reference>
<sequence>MMWLLVLSVLVSLANASSISRIVGGSDSNPGEFPHMVSIQWAPHGLMHHLCGGSILNELWVLTAAHCNMLTLEHEPMSVIVGAWDFRTPSAYQQTVGVQSFINHPHYPGGIGVPHNIALIQLNHKLIFNSWVHPVSLPPTSSYPLGSALFSGWGWTIDEPPFLFPDILQSVQVPLISLSQCYSAFIGLAVRAFRPCGRVGAPTVYIRVSAYVDWIRSVMY</sequence>
<dbReference type="SMART" id="SM00020">
    <property type="entry name" value="Tryp_SPc"/>
    <property type="match status" value="1"/>
</dbReference>
<dbReference type="PANTHER" id="PTHR24252">
    <property type="entry name" value="ACROSIN-RELATED"/>
    <property type="match status" value="1"/>
</dbReference>
<dbReference type="AlphaFoldDB" id="A0A1B0CH31"/>
<organism evidence="6 7">
    <name type="scientific">Lutzomyia longipalpis</name>
    <name type="common">Sand fly</name>
    <dbReference type="NCBI Taxonomy" id="7200"/>
    <lineage>
        <taxon>Eukaryota</taxon>
        <taxon>Metazoa</taxon>
        <taxon>Ecdysozoa</taxon>
        <taxon>Arthropoda</taxon>
        <taxon>Hexapoda</taxon>
        <taxon>Insecta</taxon>
        <taxon>Pterygota</taxon>
        <taxon>Neoptera</taxon>
        <taxon>Endopterygota</taxon>
        <taxon>Diptera</taxon>
        <taxon>Nematocera</taxon>
        <taxon>Psychodoidea</taxon>
        <taxon>Psychodidae</taxon>
        <taxon>Lutzomyia</taxon>
        <taxon>Lutzomyia</taxon>
    </lineage>
</organism>
<feature type="domain" description="Peptidase S1" evidence="4">
    <location>
        <begin position="22"/>
        <end position="220"/>
    </location>
</feature>
<reference evidence="5" key="2">
    <citation type="journal article" date="2020" name="BMC">
        <title>Leishmania infection induces a limited differential gene expression in the sand fly midgut.</title>
        <authorList>
            <person name="Coutinho-Abreu I.V."/>
            <person name="Serafim T.D."/>
            <person name="Meneses C."/>
            <person name="Kamhawi S."/>
            <person name="Oliveira F."/>
            <person name="Valenzuela J.G."/>
        </authorList>
    </citation>
    <scope>NUCLEOTIDE SEQUENCE</scope>
    <source>
        <strain evidence="5">Jacobina</strain>
        <tissue evidence="5">Midgut</tissue>
    </source>
</reference>
<dbReference type="PANTHER" id="PTHR24252:SF7">
    <property type="entry name" value="HYALIN"/>
    <property type="match status" value="1"/>
</dbReference>
<dbReference type="FunFam" id="2.40.10.10:FF:000068">
    <property type="entry name" value="transmembrane protease serine 2"/>
    <property type="match status" value="1"/>
</dbReference>
<dbReference type="InterPro" id="IPR018114">
    <property type="entry name" value="TRYPSIN_HIS"/>
</dbReference>
<dbReference type="EMBL" id="AJWK01011917">
    <property type="status" value="NOT_ANNOTATED_CDS"/>
    <property type="molecule type" value="Genomic_DNA"/>
</dbReference>
<dbReference type="GO" id="GO:0004252">
    <property type="term" value="F:serine-type endopeptidase activity"/>
    <property type="evidence" value="ECO:0007669"/>
    <property type="project" value="InterPro"/>
</dbReference>
<keyword evidence="5" id="KW-0645">Protease</keyword>
<dbReference type="PROSITE" id="PS50240">
    <property type="entry name" value="TRYPSIN_DOM"/>
    <property type="match status" value="1"/>
</dbReference>
<name>A0A1B0CH31_LUTLO</name>
<keyword evidence="7" id="KW-1185">Reference proteome</keyword>
<evidence type="ECO:0000256" key="2">
    <source>
        <dbReference type="ARBA" id="ARBA00024195"/>
    </source>
</evidence>
<dbReference type="InterPro" id="IPR009003">
    <property type="entry name" value="Peptidase_S1_PA"/>
</dbReference>
<evidence type="ECO:0000313" key="6">
    <source>
        <dbReference type="EnsemblMetazoa" id="LLOJ003743-PA"/>
    </source>
</evidence>
<dbReference type="VEuPathDB" id="VectorBase:LLONM1_011561"/>
<dbReference type="InterPro" id="IPR001314">
    <property type="entry name" value="Peptidase_S1A"/>
</dbReference>
<dbReference type="EnsemblMetazoa" id="LLOJ003743-RA">
    <property type="protein sequence ID" value="LLOJ003743-PA"/>
    <property type="gene ID" value="LLOJ003743"/>
</dbReference>
<dbReference type="PRINTS" id="PR00722">
    <property type="entry name" value="CHYMOTRYPSIN"/>
</dbReference>
<dbReference type="PROSITE" id="PS00134">
    <property type="entry name" value="TRYPSIN_HIS"/>
    <property type="match status" value="1"/>
</dbReference>
<protein>
    <submittedName>
        <fullName evidence="5">Putative trypsin-like serine protease</fullName>
    </submittedName>
</protein>
<dbReference type="CDD" id="cd00190">
    <property type="entry name" value="Tryp_SPc"/>
    <property type="match status" value="1"/>
</dbReference>
<dbReference type="EMBL" id="GITU01009563">
    <property type="protein sequence ID" value="MBC1178266.1"/>
    <property type="molecule type" value="Transcribed_RNA"/>
</dbReference>
<accession>A0A1B0CH31</accession>
<evidence type="ECO:0000259" key="4">
    <source>
        <dbReference type="PROSITE" id="PS50240"/>
    </source>
</evidence>